<keyword evidence="10" id="KW-1185">Reference proteome</keyword>
<evidence type="ECO:0000313" key="10">
    <source>
        <dbReference type="Proteomes" id="UP001293593"/>
    </source>
</evidence>
<feature type="domain" description="AP2/ERF" evidence="8">
    <location>
        <begin position="83"/>
        <end position="141"/>
    </location>
</feature>
<dbReference type="InterPro" id="IPR036955">
    <property type="entry name" value="AP2/ERF_dom_sf"/>
</dbReference>
<evidence type="ECO:0000256" key="4">
    <source>
        <dbReference type="ARBA" id="ARBA00023163"/>
    </source>
</evidence>
<dbReference type="Proteomes" id="UP001293593">
    <property type="component" value="Unassembled WGS sequence"/>
</dbReference>
<dbReference type="PROSITE" id="PS51032">
    <property type="entry name" value="AP2_ERF"/>
    <property type="match status" value="1"/>
</dbReference>
<dbReference type="GO" id="GO:0003700">
    <property type="term" value="F:DNA-binding transcription factor activity"/>
    <property type="evidence" value="ECO:0007669"/>
    <property type="project" value="InterPro"/>
</dbReference>
<keyword evidence="5" id="KW-0539">Nucleus</keyword>
<dbReference type="PRINTS" id="PR00367">
    <property type="entry name" value="ETHRSPELEMNT"/>
</dbReference>
<dbReference type="InterPro" id="IPR016177">
    <property type="entry name" value="DNA-bd_dom_sf"/>
</dbReference>
<evidence type="ECO:0000259" key="8">
    <source>
        <dbReference type="PROSITE" id="PS51032"/>
    </source>
</evidence>
<comment type="similarity">
    <text evidence="6">Belongs to the AP2/ERF transcription factor family. ERF subfamily.</text>
</comment>
<proteinExistence type="inferred from homology"/>
<dbReference type="Gene3D" id="3.30.730.10">
    <property type="entry name" value="AP2/ERF domain"/>
    <property type="match status" value="1"/>
</dbReference>
<dbReference type="AlphaFoldDB" id="A0AAE1JI49"/>
<organism evidence="9 10">
    <name type="scientific">Acacia crassicarpa</name>
    <name type="common">northern wattle</name>
    <dbReference type="NCBI Taxonomy" id="499986"/>
    <lineage>
        <taxon>Eukaryota</taxon>
        <taxon>Viridiplantae</taxon>
        <taxon>Streptophyta</taxon>
        <taxon>Embryophyta</taxon>
        <taxon>Tracheophyta</taxon>
        <taxon>Spermatophyta</taxon>
        <taxon>Magnoliopsida</taxon>
        <taxon>eudicotyledons</taxon>
        <taxon>Gunneridae</taxon>
        <taxon>Pentapetalae</taxon>
        <taxon>rosids</taxon>
        <taxon>fabids</taxon>
        <taxon>Fabales</taxon>
        <taxon>Fabaceae</taxon>
        <taxon>Caesalpinioideae</taxon>
        <taxon>mimosoid clade</taxon>
        <taxon>Acacieae</taxon>
        <taxon>Acacia</taxon>
    </lineage>
</organism>
<evidence type="ECO:0000256" key="5">
    <source>
        <dbReference type="ARBA" id="ARBA00023242"/>
    </source>
</evidence>
<dbReference type="GO" id="GO:0005634">
    <property type="term" value="C:nucleus"/>
    <property type="evidence" value="ECO:0007669"/>
    <property type="project" value="UniProtKB-SubCell"/>
</dbReference>
<name>A0AAE1JI49_9FABA</name>
<evidence type="ECO:0000256" key="7">
    <source>
        <dbReference type="SAM" id="MobiDB-lite"/>
    </source>
</evidence>
<dbReference type="EMBL" id="JAWXYG010000006">
    <property type="protein sequence ID" value="KAK4269958.1"/>
    <property type="molecule type" value="Genomic_DNA"/>
</dbReference>
<comment type="subcellular location">
    <subcellularLocation>
        <location evidence="1">Nucleus</location>
    </subcellularLocation>
</comment>
<evidence type="ECO:0000313" key="9">
    <source>
        <dbReference type="EMBL" id="KAK4269958.1"/>
    </source>
</evidence>
<evidence type="ECO:0000256" key="3">
    <source>
        <dbReference type="ARBA" id="ARBA00023125"/>
    </source>
</evidence>
<sequence length="211" mass="23611">MIPSHSPFQSVQQYLIEDDPSFLDLMNDGFSFSLNLTLQEQGVSSSTGAVFSGENNDNNAVRPGGNDTGFVAREGNAPLRWRNCRGVRRRPWGKFTAEIRDPKRNGTRTWLGTYEREEDAALAYDRAAFQMHGRKAKLNFPHLIGLEQPLLEPRRVVAGQKSRALLELSLPSNITSEDDGSQGTSRKKSLTGLLNKLATKRSHVRLGCYYE</sequence>
<dbReference type="InterPro" id="IPR001471">
    <property type="entry name" value="AP2/ERF_dom"/>
</dbReference>
<feature type="compositionally biased region" description="Polar residues" evidence="7">
    <location>
        <begin position="46"/>
        <end position="59"/>
    </location>
</feature>
<keyword evidence="3" id="KW-0238">DNA-binding</keyword>
<dbReference type="FunFam" id="3.30.730.10:FF:000001">
    <property type="entry name" value="Ethylene-responsive transcription factor 2"/>
    <property type="match status" value="1"/>
</dbReference>
<protein>
    <recommendedName>
        <fullName evidence="8">AP2/ERF domain-containing protein</fullName>
    </recommendedName>
</protein>
<gene>
    <name evidence="9" type="ORF">QN277_023049</name>
</gene>
<evidence type="ECO:0000256" key="6">
    <source>
        <dbReference type="ARBA" id="ARBA00024343"/>
    </source>
</evidence>
<reference evidence="9" key="1">
    <citation type="submission" date="2023-10" db="EMBL/GenBank/DDBJ databases">
        <title>Chromosome-level genome of the transformable northern wattle, Acacia crassicarpa.</title>
        <authorList>
            <person name="Massaro I."/>
            <person name="Sinha N.R."/>
            <person name="Poethig S."/>
            <person name="Leichty A.R."/>
        </authorList>
    </citation>
    <scope>NUCLEOTIDE SEQUENCE</scope>
    <source>
        <strain evidence="9">Acra3RX</strain>
        <tissue evidence="9">Leaf</tissue>
    </source>
</reference>
<evidence type="ECO:0000256" key="1">
    <source>
        <dbReference type="ARBA" id="ARBA00004123"/>
    </source>
</evidence>
<dbReference type="SMART" id="SM00380">
    <property type="entry name" value="AP2"/>
    <property type="match status" value="1"/>
</dbReference>
<dbReference type="CDD" id="cd00018">
    <property type="entry name" value="AP2"/>
    <property type="match status" value="1"/>
</dbReference>
<feature type="region of interest" description="Disordered" evidence="7">
    <location>
        <begin position="46"/>
        <end position="73"/>
    </location>
</feature>
<dbReference type="SUPFAM" id="SSF54171">
    <property type="entry name" value="DNA-binding domain"/>
    <property type="match status" value="1"/>
</dbReference>
<evidence type="ECO:0000256" key="2">
    <source>
        <dbReference type="ARBA" id="ARBA00023015"/>
    </source>
</evidence>
<dbReference type="GO" id="GO:0009873">
    <property type="term" value="P:ethylene-activated signaling pathway"/>
    <property type="evidence" value="ECO:0007669"/>
    <property type="project" value="InterPro"/>
</dbReference>
<dbReference type="Pfam" id="PF00847">
    <property type="entry name" value="AP2"/>
    <property type="match status" value="1"/>
</dbReference>
<accession>A0AAE1JI49</accession>
<dbReference type="GO" id="GO:0003677">
    <property type="term" value="F:DNA binding"/>
    <property type="evidence" value="ECO:0007669"/>
    <property type="project" value="UniProtKB-KW"/>
</dbReference>
<comment type="caution">
    <text evidence="9">The sequence shown here is derived from an EMBL/GenBank/DDBJ whole genome shotgun (WGS) entry which is preliminary data.</text>
</comment>
<dbReference type="InterPro" id="IPR044808">
    <property type="entry name" value="ERF_plant"/>
</dbReference>
<keyword evidence="4" id="KW-0804">Transcription</keyword>
<dbReference type="PANTHER" id="PTHR31190">
    <property type="entry name" value="DNA-BINDING DOMAIN"/>
    <property type="match status" value="1"/>
</dbReference>
<dbReference type="PANTHER" id="PTHR31190:SF274">
    <property type="entry name" value="ETHYLENE-RESPONSIVE TRANSCRIPTION FACTOR 13"/>
    <property type="match status" value="1"/>
</dbReference>
<keyword evidence="2" id="KW-0805">Transcription regulation</keyword>